<comment type="subcellular location">
    <subcellularLocation>
        <location evidence="1">Membrane</location>
        <topology evidence="1">Multi-pass membrane protein</topology>
    </subcellularLocation>
</comment>
<dbReference type="InterPro" id="IPR037185">
    <property type="entry name" value="EmrE-like"/>
</dbReference>
<comment type="caution">
    <text evidence="8">The sequence shown here is derived from an EMBL/GenBank/DDBJ whole genome shotgun (WGS) entry which is preliminary data.</text>
</comment>
<keyword evidence="4 6" id="KW-1133">Transmembrane helix</keyword>
<keyword evidence="9" id="KW-1185">Reference proteome</keyword>
<dbReference type="PANTHER" id="PTHR32322:SF2">
    <property type="entry name" value="EAMA DOMAIN-CONTAINING PROTEIN"/>
    <property type="match status" value="1"/>
</dbReference>
<reference evidence="8 9" key="1">
    <citation type="submission" date="2018-05" db="EMBL/GenBank/DDBJ databases">
        <title>Genomic Encyclopedia of Type Strains, Phase IV (KMG-IV): sequencing the most valuable type-strain genomes for metagenomic binning, comparative biology and taxonomic classification.</title>
        <authorList>
            <person name="Goeker M."/>
        </authorList>
    </citation>
    <scope>NUCLEOTIDE SEQUENCE [LARGE SCALE GENOMIC DNA]</scope>
    <source>
        <strain evidence="8 9">DSM 16097</strain>
    </source>
</reference>
<dbReference type="EMBL" id="QGGW01000003">
    <property type="protein sequence ID" value="PWK60963.1"/>
    <property type="molecule type" value="Genomic_DNA"/>
</dbReference>
<evidence type="ECO:0000256" key="5">
    <source>
        <dbReference type="ARBA" id="ARBA00023136"/>
    </source>
</evidence>
<feature type="transmembrane region" description="Helical" evidence="6">
    <location>
        <begin position="268"/>
        <end position="286"/>
    </location>
</feature>
<dbReference type="PANTHER" id="PTHR32322">
    <property type="entry name" value="INNER MEMBRANE TRANSPORTER"/>
    <property type="match status" value="1"/>
</dbReference>
<dbReference type="InterPro" id="IPR050638">
    <property type="entry name" value="AA-Vitamin_Transporters"/>
</dbReference>
<feature type="transmembrane region" description="Helical" evidence="6">
    <location>
        <begin position="217"/>
        <end position="236"/>
    </location>
</feature>
<keyword evidence="3 6" id="KW-0812">Transmembrane</keyword>
<dbReference type="RefSeq" id="WP_109667127.1">
    <property type="nucleotide sequence ID" value="NZ_QGGW01000003.1"/>
</dbReference>
<proteinExistence type="inferred from homology"/>
<accession>A0A316GNE0</accession>
<dbReference type="Pfam" id="PF00892">
    <property type="entry name" value="EamA"/>
    <property type="match status" value="2"/>
</dbReference>
<protein>
    <submittedName>
        <fullName evidence="8">EamA-like transporter family protein</fullName>
    </submittedName>
</protein>
<comment type="similarity">
    <text evidence="2">Belongs to the EamA transporter family.</text>
</comment>
<feature type="transmembrane region" description="Helical" evidence="6">
    <location>
        <begin position="126"/>
        <end position="146"/>
    </location>
</feature>
<dbReference type="AlphaFoldDB" id="A0A316GNE0"/>
<feature type="domain" description="EamA" evidence="7">
    <location>
        <begin position="153"/>
        <end position="286"/>
    </location>
</feature>
<sequence>MTGSRALMLAPLAIGALWGLGQPLAKIAVTGGWQPMGILVWQALVMIAGGAIATSLRGRGLPRGRRAWGVCAIVAILGTLLPQAAIYRAVQDLPAGVMAIVLSITPMLSLALAVAMGLDRATPGRLAGVALGGLGVAAIALAAGLGSAPLSLLALLIALGAPLCFALNGNLLDRLRRGGLDPMQLVLGSALLALPVALILAGATGQLRLPGTAPADLAMLGATTLHLVGYAGLLWLIGQAGAVFAALTNPFITGFGVIWSLLLLSERYPAPVWLGLALILCGFALVRPRAARD</sequence>
<feature type="transmembrane region" description="Helical" evidence="6">
    <location>
        <begin position="152"/>
        <end position="172"/>
    </location>
</feature>
<evidence type="ECO:0000313" key="8">
    <source>
        <dbReference type="EMBL" id="PWK60963.1"/>
    </source>
</evidence>
<feature type="domain" description="EamA" evidence="7">
    <location>
        <begin position="12"/>
        <end position="139"/>
    </location>
</feature>
<feature type="transmembrane region" description="Helical" evidence="6">
    <location>
        <begin position="37"/>
        <end position="56"/>
    </location>
</feature>
<evidence type="ECO:0000313" key="9">
    <source>
        <dbReference type="Proteomes" id="UP000245708"/>
    </source>
</evidence>
<evidence type="ECO:0000256" key="6">
    <source>
        <dbReference type="SAM" id="Phobius"/>
    </source>
</evidence>
<dbReference type="OrthoDB" id="8688375at2"/>
<feature type="transmembrane region" description="Helical" evidence="6">
    <location>
        <begin position="243"/>
        <end position="262"/>
    </location>
</feature>
<dbReference type="SUPFAM" id="SSF103481">
    <property type="entry name" value="Multidrug resistance efflux transporter EmrE"/>
    <property type="match status" value="2"/>
</dbReference>
<keyword evidence="5 6" id="KW-0472">Membrane</keyword>
<evidence type="ECO:0000256" key="3">
    <source>
        <dbReference type="ARBA" id="ARBA00022692"/>
    </source>
</evidence>
<evidence type="ECO:0000256" key="1">
    <source>
        <dbReference type="ARBA" id="ARBA00004141"/>
    </source>
</evidence>
<evidence type="ECO:0000259" key="7">
    <source>
        <dbReference type="Pfam" id="PF00892"/>
    </source>
</evidence>
<dbReference type="Proteomes" id="UP000245708">
    <property type="component" value="Unassembled WGS sequence"/>
</dbReference>
<evidence type="ECO:0000256" key="4">
    <source>
        <dbReference type="ARBA" id="ARBA00022989"/>
    </source>
</evidence>
<feature type="transmembrane region" description="Helical" evidence="6">
    <location>
        <begin position="184"/>
        <end position="205"/>
    </location>
</feature>
<feature type="transmembrane region" description="Helical" evidence="6">
    <location>
        <begin position="93"/>
        <end position="114"/>
    </location>
</feature>
<organism evidence="8 9">
    <name type="scientific">Roseicyclus mahoneyensis</name>
    <dbReference type="NCBI Taxonomy" id="164332"/>
    <lineage>
        <taxon>Bacteria</taxon>
        <taxon>Pseudomonadati</taxon>
        <taxon>Pseudomonadota</taxon>
        <taxon>Alphaproteobacteria</taxon>
        <taxon>Rhodobacterales</taxon>
        <taxon>Roseobacteraceae</taxon>
        <taxon>Roseicyclus</taxon>
    </lineage>
</organism>
<dbReference type="InterPro" id="IPR000620">
    <property type="entry name" value="EamA_dom"/>
</dbReference>
<evidence type="ECO:0000256" key="2">
    <source>
        <dbReference type="ARBA" id="ARBA00007362"/>
    </source>
</evidence>
<feature type="transmembrane region" description="Helical" evidence="6">
    <location>
        <begin position="68"/>
        <end position="87"/>
    </location>
</feature>
<dbReference type="GO" id="GO:0016020">
    <property type="term" value="C:membrane"/>
    <property type="evidence" value="ECO:0007669"/>
    <property type="project" value="UniProtKB-SubCell"/>
</dbReference>
<name>A0A316GNE0_9RHOB</name>
<gene>
    <name evidence="8" type="ORF">C7455_103163</name>
</gene>